<protein>
    <submittedName>
        <fullName evidence="2">Uncharacterized protein</fullName>
    </submittedName>
</protein>
<keyword evidence="3" id="KW-1185">Reference proteome</keyword>
<dbReference type="Proteomes" id="UP001197093">
    <property type="component" value="Unassembled WGS sequence"/>
</dbReference>
<evidence type="ECO:0000313" key="3">
    <source>
        <dbReference type="Proteomes" id="UP001197093"/>
    </source>
</evidence>
<dbReference type="EMBL" id="JAHCVI010000001">
    <property type="protein sequence ID" value="KAG7292009.1"/>
    <property type="molecule type" value="Genomic_DNA"/>
</dbReference>
<dbReference type="Gene3D" id="3.80.10.10">
    <property type="entry name" value="Ribonuclease Inhibitor"/>
    <property type="match status" value="1"/>
</dbReference>
<dbReference type="AlphaFoldDB" id="A0AAD4HYD3"/>
<gene>
    <name evidence="2" type="ORF">NEMBOFW57_002040</name>
</gene>
<feature type="compositionally biased region" description="Basic and acidic residues" evidence="1">
    <location>
        <begin position="135"/>
        <end position="148"/>
    </location>
</feature>
<feature type="region of interest" description="Disordered" evidence="1">
    <location>
        <begin position="125"/>
        <end position="148"/>
    </location>
</feature>
<evidence type="ECO:0000256" key="1">
    <source>
        <dbReference type="SAM" id="MobiDB-lite"/>
    </source>
</evidence>
<evidence type="ECO:0000313" key="2">
    <source>
        <dbReference type="EMBL" id="KAG7292009.1"/>
    </source>
</evidence>
<dbReference type="InterPro" id="IPR032675">
    <property type="entry name" value="LRR_dom_sf"/>
</dbReference>
<proteinExistence type="predicted"/>
<accession>A0AAD4HYD3</accession>
<name>A0AAD4HYD3_9PEZI</name>
<organism evidence="2 3">
    <name type="scientific">Staphylotrichum longicolle</name>
    <dbReference type="NCBI Taxonomy" id="669026"/>
    <lineage>
        <taxon>Eukaryota</taxon>
        <taxon>Fungi</taxon>
        <taxon>Dikarya</taxon>
        <taxon>Ascomycota</taxon>
        <taxon>Pezizomycotina</taxon>
        <taxon>Sordariomycetes</taxon>
        <taxon>Sordariomycetidae</taxon>
        <taxon>Sordariales</taxon>
        <taxon>Chaetomiaceae</taxon>
        <taxon>Staphylotrichum</taxon>
    </lineage>
</organism>
<sequence>MATSLLESLPAELLARVCEYVRVSHCHSLLSFALASKRCHAAAKRLFFHTIEFSSSSPRQVQLDVDECIGMLERHGSFSDVRILLITGRQGDEDLNAGTKSWSFGLPLSVSEVVDGGQDGLQGPLPRLKFGPTPLHERNPDMAERTDARGPPLARLVQLLPRLHDVLYSGLPQLPRGLLPALLQYQPRCRLHVFTLAPRSLHLTNTDPDELALVTAPCLYGLWMWYYTKHLDYGAPDGYADAVQNIVRGLAPNLKQVHLFQDRSYCYDQDGDFQPPPRWNGFTRAGQDLPYALARLESLELGVSMGRFLAERDIDGWRASTDLSLLRTLRLHRVVTSGALGSLLRAGSFSCLTSLTFVCAKEEGDRYYDDIKEFIRRLPRLTSLEIVAWPPNVSLAAALPAGLRELWLRTKDVPGQGLNEAAILELAARCPHVATLALTIRRSRGDAAEVATYKAVGRFAGLRRLALTLDASPTPWLPVASPSTTADLSSDDRYLQYLDETTYDTAIDPSFDEFDSQYLQGKLKPHRNGHARDAMINTAVDETLARAIFATICAAKARAYGDAAALALERVTIRPKGGNAFPRRSLRVRAGWNLHTYVAALGRCWLLERDVRDDARHTIRVRETDSEGRLGPAVPDWFATAAERESSSQFMPIFRRIWPETPGSSSQWYEDWRSWPLADN</sequence>
<comment type="caution">
    <text evidence="2">The sequence shown here is derived from an EMBL/GenBank/DDBJ whole genome shotgun (WGS) entry which is preliminary data.</text>
</comment>
<reference evidence="2" key="1">
    <citation type="submission" date="2023-02" db="EMBL/GenBank/DDBJ databases">
        <authorList>
            <person name="Palmer J.M."/>
        </authorList>
    </citation>
    <scope>NUCLEOTIDE SEQUENCE</scope>
    <source>
        <strain evidence="2">FW57</strain>
    </source>
</reference>